<proteinExistence type="predicted"/>
<dbReference type="Pfam" id="PF01521">
    <property type="entry name" value="Fe-S_biosyn"/>
    <property type="match status" value="1"/>
</dbReference>
<dbReference type="InterPro" id="IPR035903">
    <property type="entry name" value="HesB-like_dom_sf"/>
</dbReference>
<dbReference type="eggNOG" id="COG0316">
    <property type="taxonomic scope" value="Bacteria"/>
</dbReference>
<dbReference type="STRING" id="525909.Afer_0240"/>
<evidence type="ECO:0000259" key="1">
    <source>
        <dbReference type="Pfam" id="PF01521"/>
    </source>
</evidence>
<name>C7M2G5_ACIFD</name>
<organism evidence="2 3">
    <name type="scientific">Acidimicrobium ferrooxidans (strain DSM 10331 / JCM 15462 / NBRC 103882 / ICP)</name>
    <dbReference type="NCBI Taxonomy" id="525909"/>
    <lineage>
        <taxon>Bacteria</taxon>
        <taxon>Bacillati</taxon>
        <taxon>Actinomycetota</taxon>
        <taxon>Acidimicrobiia</taxon>
        <taxon>Acidimicrobiales</taxon>
        <taxon>Acidimicrobiaceae</taxon>
        <taxon>Acidimicrobium</taxon>
    </lineage>
</organism>
<dbReference type="NCBIfam" id="NF010147">
    <property type="entry name" value="PRK13623.1"/>
    <property type="match status" value="1"/>
</dbReference>
<reference evidence="2 3" key="1">
    <citation type="journal article" date="2009" name="Stand. Genomic Sci.">
        <title>Complete genome sequence of Acidimicrobium ferrooxidans type strain (ICP).</title>
        <authorList>
            <person name="Clum A."/>
            <person name="Nolan M."/>
            <person name="Lang E."/>
            <person name="Glavina Del Rio T."/>
            <person name="Tice H."/>
            <person name="Copeland A."/>
            <person name="Cheng J.F."/>
            <person name="Lucas S."/>
            <person name="Chen F."/>
            <person name="Bruce D."/>
            <person name="Goodwin L."/>
            <person name="Pitluck S."/>
            <person name="Ivanova N."/>
            <person name="Mavrommatis K."/>
            <person name="Mikhailova N."/>
            <person name="Pati A."/>
            <person name="Chen A."/>
            <person name="Palaniappan K."/>
            <person name="Goker M."/>
            <person name="Spring S."/>
            <person name="Land M."/>
            <person name="Hauser L."/>
            <person name="Chang Y.J."/>
            <person name="Jeffries C.C."/>
            <person name="Chain P."/>
            <person name="Bristow J."/>
            <person name="Eisen J.A."/>
            <person name="Markowitz V."/>
            <person name="Hugenholtz P."/>
            <person name="Kyrpides N.C."/>
            <person name="Klenk H.P."/>
            <person name="Lapidus A."/>
        </authorList>
    </citation>
    <scope>NUCLEOTIDE SEQUENCE [LARGE SCALE GENOMIC DNA]</scope>
    <source>
        <strain evidence="3">DSM 10331 / JCM 15462 / NBRC 103882 / ICP</strain>
    </source>
</reference>
<evidence type="ECO:0000313" key="3">
    <source>
        <dbReference type="Proteomes" id="UP000000771"/>
    </source>
</evidence>
<protein>
    <submittedName>
        <fullName evidence="2">Iron-sulfur cluster assembly accessory protein</fullName>
    </submittedName>
</protein>
<keyword evidence="3" id="KW-1185">Reference proteome</keyword>
<dbReference type="PROSITE" id="PS01152">
    <property type="entry name" value="HESB"/>
    <property type="match status" value="1"/>
</dbReference>
<dbReference type="PANTHER" id="PTHR43011">
    <property type="entry name" value="IRON-SULFUR CLUSTER ASSEMBLY 2 HOMOLOG, MITOCHONDRIAL"/>
    <property type="match status" value="1"/>
</dbReference>
<dbReference type="Proteomes" id="UP000000771">
    <property type="component" value="Chromosome"/>
</dbReference>
<accession>C7M2G5</accession>
<dbReference type="GO" id="GO:0016226">
    <property type="term" value="P:iron-sulfur cluster assembly"/>
    <property type="evidence" value="ECO:0007669"/>
    <property type="project" value="InterPro"/>
</dbReference>
<dbReference type="InterPro" id="IPR016092">
    <property type="entry name" value="ATAP"/>
</dbReference>
<dbReference type="SUPFAM" id="SSF89360">
    <property type="entry name" value="HesB-like domain"/>
    <property type="match status" value="1"/>
</dbReference>
<dbReference type="AlphaFoldDB" id="C7M2G5"/>
<dbReference type="KEGG" id="afo:Afer_0240"/>
<dbReference type="GO" id="GO:0005506">
    <property type="term" value="F:iron ion binding"/>
    <property type="evidence" value="ECO:0007669"/>
    <property type="project" value="TreeGrafter"/>
</dbReference>
<dbReference type="OrthoDB" id="9801228at2"/>
<dbReference type="GO" id="GO:0051539">
    <property type="term" value="F:4 iron, 4 sulfur cluster binding"/>
    <property type="evidence" value="ECO:0007669"/>
    <property type="project" value="TreeGrafter"/>
</dbReference>
<dbReference type="InterPro" id="IPR017870">
    <property type="entry name" value="FeS_cluster_insertion_CS"/>
</dbReference>
<dbReference type="NCBIfam" id="TIGR00049">
    <property type="entry name" value="iron-sulfur cluster assembly accessory protein"/>
    <property type="match status" value="1"/>
</dbReference>
<feature type="domain" description="Core" evidence="1">
    <location>
        <begin position="15"/>
        <end position="116"/>
    </location>
</feature>
<dbReference type="GO" id="GO:0051537">
    <property type="term" value="F:2 iron, 2 sulfur cluster binding"/>
    <property type="evidence" value="ECO:0007669"/>
    <property type="project" value="TreeGrafter"/>
</dbReference>
<dbReference type="InterPro" id="IPR000361">
    <property type="entry name" value="ATAP_core_dom"/>
</dbReference>
<dbReference type="EMBL" id="CP001631">
    <property type="protein sequence ID" value="ACU53209.1"/>
    <property type="molecule type" value="Genomic_DNA"/>
</dbReference>
<evidence type="ECO:0000313" key="2">
    <source>
        <dbReference type="EMBL" id="ACU53209.1"/>
    </source>
</evidence>
<dbReference type="Gene3D" id="2.60.300.12">
    <property type="entry name" value="HesB-like domain"/>
    <property type="match status" value="1"/>
</dbReference>
<gene>
    <name evidence="2" type="ordered locus">Afer_0240</name>
</gene>
<dbReference type="PANTHER" id="PTHR43011:SF1">
    <property type="entry name" value="IRON-SULFUR CLUSTER ASSEMBLY 2 HOMOLOG, MITOCHONDRIAL"/>
    <property type="match status" value="1"/>
</dbReference>
<dbReference type="HOGENOM" id="CLU_069054_5_3_11"/>
<dbReference type="RefSeq" id="WP_015797714.1">
    <property type="nucleotide sequence ID" value="NC_013124.1"/>
</dbReference>
<sequence length="120" mass="12567">MAVTSVKIGKRPSVISLTDSAVRKVAELIAQEDDAASLFLRVAVAPGGCSGYSYDMFFDSERASDDIEAEFGGVRVVVDPQSAELIRGSVLDFVDGLQGAGFHISNPNATRTCGCGSSFS</sequence>